<sequence>MPKGFTVHFRYKKKYVSNDILENQKKYIGKELLIFFTDINRETNKVKGNYAIRSSTLKLIETTEETELVHIYFQLGNFVDATISETNSTNELPSVKYLNELDCVISKPNESWINKISLIKSFFSDFSFFHLKSLKSIDGKVVDVKSSANKKSSHYKISQGRKYLLDISLANPNEKKCQIAIESSSTDVSFNTTNPISINAHFDDQTVPMYAKSLNVSSESSFMSFFPVVDKESEFKDLSVTEYACNIELEKSIGWWKAIKFGIATVLAVLSIWMIKDNSKYLNEFSTDLPLEWRLIVPCVILILMSSYLFLRFNKK</sequence>
<evidence type="ECO:0000256" key="1">
    <source>
        <dbReference type="SAM" id="Phobius"/>
    </source>
</evidence>
<name>A0A2S7WG10_9FLAO</name>
<keyword evidence="1" id="KW-0812">Transmembrane</keyword>
<keyword evidence="3" id="KW-1185">Reference proteome</keyword>
<accession>A0A2S7WG10</accession>
<proteinExistence type="predicted"/>
<evidence type="ECO:0000313" key="2">
    <source>
        <dbReference type="EMBL" id="PQJ76545.1"/>
    </source>
</evidence>
<dbReference type="AlphaFoldDB" id="A0A2S7WG10"/>
<evidence type="ECO:0000313" key="3">
    <source>
        <dbReference type="Proteomes" id="UP000239068"/>
    </source>
</evidence>
<reference evidence="2 3" key="1">
    <citation type="submission" date="2016-12" db="EMBL/GenBank/DDBJ databases">
        <title>Trade-off between light-utilization and light-protection in marine flavobacteria.</title>
        <authorList>
            <person name="Kumagai Y."/>
            <person name="Yoshizawa S."/>
            <person name="Kogure K."/>
            <person name="Iwasaki W."/>
        </authorList>
    </citation>
    <scope>NUCLEOTIDE SEQUENCE [LARGE SCALE GENOMIC DNA]</scope>
    <source>
        <strain evidence="2 3">ATCC 43844</strain>
    </source>
</reference>
<feature type="transmembrane region" description="Helical" evidence="1">
    <location>
        <begin position="295"/>
        <end position="311"/>
    </location>
</feature>
<protein>
    <submittedName>
        <fullName evidence="2">Uncharacterized protein</fullName>
    </submittedName>
</protein>
<gene>
    <name evidence="2" type="ORF">BTO16_11620</name>
</gene>
<keyword evidence="1" id="KW-1133">Transmembrane helix</keyword>
<organism evidence="2 3">
    <name type="scientific">Polaribacter glomeratus</name>
    <dbReference type="NCBI Taxonomy" id="102"/>
    <lineage>
        <taxon>Bacteria</taxon>
        <taxon>Pseudomonadati</taxon>
        <taxon>Bacteroidota</taxon>
        <taxon>Flavobacteriia</taxon>
        <taxon>Flavobacteriales</taxon>
        <taxon>Flavobacteriaceae</taxon>
    </lineage>
</organism>
<dbReference type="Proteomes" id="UP000239068">
    <property type="component" value="Unassembled WGS sequence"/>
</dbReference>
<keyword evidence="1" id="KW-0472">Membrane</keyword>
<comment type="caution">
    <text evidence="2">The sequence shown here is derived from an EMBL/GenBank/DDBJ whole genome shotgun (WGS) entry which is preliminary data.</text>
</comment>
<feature type="transmembrane region" description="Helical" evidence="1">
    <location>
        <begin position="258"/>
        <end position="275"/>
    </location>
</feature>
<dbReference type="EMBL" id="MSCM01000002">
    <property type="protein sequence ID" value="PQJ76545.1"/>
    <property type="molecule type" value="Genomic_DNA"/>
</dbReference>